<dbReference type="AlphaFoldDB" id="A0A9P9FG43"/>
<gene>
    <name evidence="2" type="ORF">EDB81DRAFT_755791</name>
</gene>
<sequence>MRLWGSALRKISSISATKDSHRSHLTPSESDPNDSFLNPRSPDSHSANVSLDGPETNIRQLQGIVQRMRAGPTTPHQIDAAYKELIKVKDQCASLCRLILQEALRRNRDIANGIDNLPRRDSSVESPRSPGAVYDTRSSFSGRSLAEVVSGSVTKEPYTTDSWLSVIRDWRTFLEALTESFKISLADTYRSYERDATQEMIDALFASKRFRKEAVLRMRNASVTRVMSADPQFFPRYEIRFRNYEKVKQELNDIRQLVQTGESGISTDRTIEEHAISPHGDAILEFANISMESSPHDPAFRFRVSSYMLAETSPIFARMFAGHSSSLHLFDNEDITAQLPPPPTKYFCKDGSEAKLYRMPQRELNKLYSLEILLHAAHMHNEKVPREVNFEQFVAIAECCMKYKSTSPLELIVEHRWLPQWMHKGADDMPDGLLVISYAFGLRQLFSRMSKTAILNLVDEKELQAKPWPPKIKAKIWAVRCAKVAQVHACCVNTAQEYIRPPAGSSTAEPDSPSASEPRSNFAASVPATMLTSTPRCPKGSHWCDATNMGWLMLVYNEMHLLPHIMRPNVLSHMPESQPPPRSLAQIVDVLRRIPTPPTPVHGGVCDPGPAFRAAINDIYNSVLGLTLFDISGKSHGWALSKHREHEPQSQLNRGLGRMAAHDHSHSVATEFPETIRLRIMCEIAELDDLHATAMINRAYFETYKKHELFLMRNILRMDRRRAGNRRQAVPLSITNAEEKVLKKESDELKTTIGNETDGLTLRSDDEDEEYSDSDDDMSIYSSSLAPSIQRSVGRDSFSRSTDHRGSADPVSDTTGSPTRADRTPTDTPTARSNSPGSPTTPRQSPIDPPPQATATLPVQPSAIVTPEIDEPPLTVEEANRILWPESAIKAVAAASVTPLSGIEGQREKFRLGDPALAEGLEEKTLVPTGEKQLRSEHDRRVGLLKGKGDPPDESGGGK</sequence>
<feature type="region of interest" description="Disordered" evidence="1">
    <location>
        <begin position="745"/>
        <end position="859"/>
    </location>
</feature>
<protein>
    <recommendedName>
        <fullName evidence="4">BTB domain-containing protein</fullName>
    </recommendedName>
</protein>
<feature type="compositionally biased region" description="Polar residues" evidence="1">
    <location>
        <begin position="25"/>
        <end position="38"/>
    </location>
</feature>
<feature type="region of interest" description="Disordered" evidence="1">
    <location>
        <begin position="501"/>
        <end position="522"/>
    </location>
</feature>
<proteinExistence type="predicted"/>
<name>A0A9P9FG43_9HYPO</name>
<dbReference type="Proteomes" id="UP000738349">
    <property type="component" value="Unassembled WGS sequence"/>
</dbReference>
<feature type="region of interest" description="Disordered" evidence="1">
    <location>
        <begin position="15"/>
        <end position="55"/>
    </location>
</feature>
<comment type="caution">
    <text evidence="2">The sequence shown here is derived from an EMBL/GenBank/DDBJ whole genome shotgun (WGS) entry which is preliminary data.</text>
</comment>
<evidence type="ECO:0000313" key="3">
    <source>
        <dbReference type="Proteomes" id="UP000738349"/>
    </source>
</evidence>
<dbReference type="EMBL" id="JAGMUV010000004">
    <property type="protein sequence ID" value="KAH7161217.1"/>
    <property type="molecule type" value="Genomic_DNA"/>
</dbReference>
<feature type="compositionally biased region" description="Basic and acidic residues" evidence="1">
    <location>
        <begin position="932"/>
        <end position="951"/>
    </location>
</feature>
<dbReference type="OrthoDB" id="5376710at2759"/>
<accession>A0A9P9FG43</accession>
<feature type="region of interest" description="Disordered" evidence="1">
    <location>
        <begin position="921"/>
        <end position="959"/>
    </location>
</feature>
<feature type="compositionally biased region" description="Basic and acidic residues" evidence="1">
    <location>
        <begin position="793"/>
        <end position="807"/>
    </location>
</feature>
<organism evidence="2 3">
    <name type="scientific">Dactylonectria macrodidyma</name>
    <dbReference type="NCBI Taxonomy" id="307937"/>
    <lineage>
        <taxon>Eukaryota</taxon>
        <taxon>Fungi</taxon>
        <taxon>Dikarya</taxon>
        <taxon>Ascomycota</taxon>
        <taxon>Pezizomycotina</taxon>
        <taxon>Sordariomycetes</taxon>
        <taxon>Hypocreomycetidae</taxon>
        <taxon>Hypocreales</taxon>
        <taxon>Nectriaceae</taxon>
        <taxon>Dactylonectria</taxon>
    </lineage>
</organism>
<evidence type="ECO:0000313" key="2">
    <source>
        <dbReference type="EMBL" id="KAH7161217.1"/>
    </source>
</evidence>
<reference evidence="2" key="1">
    <citation type="journal article" date="2021" name="Nat. Commun.">
        <title>Genetic determinants of endophytism in the Arabidopsis root mycobiome.</title>
        <authorList>
            <person name="Mesny F."/>
            <person name="Miyauchi S."/>
            <person name="Thiergart T."/>
            <person name="Pickel B."/>
            <person name="Atanasova L."/>
            <person name="Karlsson M."/>
            <person name="Huettel B."/>
            <person name="Barry K.W."/>
            <person name="Haridas S."/>
            <person name="Chen C."/>
            <person name="Bauer D."/>
            <person name="Andreopoulos W."/>
            <person name="Pangilinan J."/>
            <person name="LaButti K."/>
            <person name="Riley R."/>
            <person name="Lipzen A."/>
            <person name="Clum A."/>
            <person name="Drula E."/>
            <person name="Henrissat B."/>
            <person name="Kohler A."/>
            <person name="Grigoriev I.V."/>
            <person name="Martin F.M."/>
            <person name="Hacquard S."/>
        </authorList>
    </citation>
    <scope>NUCLEOTIDE SEQUENCE</scope>
    <source>
        <strain evidence="2">MPI-CAGE-AT-0147</strain>
    </source>
</reference>
<feature type="compositionally biased region" description="Polar residues" evidence="1">
    <location>
        <begin position="833"/>
        <end position="844"/>
    </location>
</feature>
<evidence type="ECO:0008006" key="4">
    <source>
        <dbReference type="Google" id="ProtNLM"/>
    </source>
</evidence>
<feature type="compositionally biased region" description="Acidic residues" evidence="1">
    <location>
        <begin position="765"/>
        <end position="778"/>
    </location>
</feature>
<feature type="region of interest" description="Disordered" evidence="1">
    <location>
        <begin position="113"/>
        <end position="136"/>
    </location>
</feature>
<evidence type="ECO:0000256" key="1">
    <source>
        <dbReference type="SAM" id="MobiDB-lite"/>
    </source>
</evidence>
<keyword evidence="3" id="KW-1185">Reference proteome</keyword>
<feature type="compositionally biased region" description="Polar residues" evidence="1">
    <location>
        <begin position="504"/>
        <end position="522"/>
    </location>
</feature>